<comment type="similarity">
    <text evidence="3 8">Belongs to the aldose epimerase family.</text>
</comment>
<comment type="catalytic activity">
    <reaction evidence="8">
        <text>alpha-D-glucose = beta-D-glucose</text>
        <dbReference type="Rhea" id="RHEA:10264"/>
        <dbReference type="ChEBI" id="CHEBI:15903"/>
        <dbReference type="ChEBI" id="CHEBI:17925"/>
        <dbReference type="EC" id="5.1.3.3"/>
    </reaction>
</comment>
<comment type="pathway">
    <text evidence="2 8">Carbohydrate metabolism; hexose metabolism.</text>
</comment>
<dbReference type="EC" id="5.1.3.3" evidence="8"/>
<feature type="active site" description="Proton acceptor" evidence="9">
    <location>
        <position position="317"/>
    </location>
</feature>
<dbReference type="CDD" id="cd09019">
    <property type="entry name" value="galactose_mutarotase_like"/>
    <property type="match status" value="1"/>
</dbReference>
<evidence type="ECO:0000256" key="3">
    <source>
        <dbReference type="ARBA" id="ARBA00006206"/>
    </source>
</evidence>
<sequence>MTIYRLPDPKNFTHKVNGKNTHLFVLQNRSGMQVAFTDYGARIVSILVPDKHGDLRDVVLGFDSIQGYLNAEECYHGATIGPFANRIANGCFPLGEKTVTLEQNDHSNCLHGGSNGFHTKVWDRQISFKRRIDFYYIAADGEGGFPGNLRVSVSYELNDDNEIIIKYKAESDADTVVNLTNHAFFNLNGEGQGDILNHILYIPADEYLPIDEQMIPTGTISPVEGTVFDFREAKKIIEGIDSQDEQIQRGNGFDHTFVNKQPISQPAAIAFSETSGIELSVFTTEPGIQLYTGNFLSGNDTGKSGNKYLSRTGFCLETQHYPDSPNQKLFPDVTLSAGDTFESETIYKFSIKK</sequence>
<dbReference type="InterPro" id="IPR014718">
    <property type="entry name" value="GH-type_carb-bd"/>
</dbReference>
<dbReference type="OrthoDB" id="9779408at2"/>
<keyword evidence="6 8" id="KW-0413">Isomerase</keyword>
<organism evidence="12 13">
    <name type="scientific">Sphingobacterium wenxiniae</name>
    <dbReference type="NCBI Taxonomy" id="683125"/>
    <lineage>
        <taxon>Bacteria</taxon>
        <taxon>Pseudomonadati</taxon>
        <taxon>Bacteroidota</taxon>
        <taxon>Sphingobacteriia</taxon>
        <taxon>Sphingobacteriales</taxon>
        <taxon>Sphingobacteriaceae</taxon>
        <taxon>Sphingobacterium</taxon>
    </lineage>
</organism>
<dbReference type="GO" id="GO:0004034">
    <property type="term" value="F:aldose 1-epimerase activity"/>
    <property type="evidence" value="ECO:0007669"/>
    <property type="project" value="UniProtKB-EC"/>
</dbReference>
<dbReference type="STRING" id="683125.SAMN05660206_11464"/>
<evidence type="ECO:0000256" key="6">
    <source>
        <dbReference type="ARBA" id="ARBA00023235"/>
    </source>
</evidence>
<dbReference type="PANTHER" id="PTHR10091">
    <property type="entry name" value="ALDOSE-1-EPIMERASE"/>
    <property type="match status" value="1"/>
</dbReference>
<dbReference type="PANTHER" id="PTHR10091:SF0">
    <property type="entry name" value="GALACTOSE MUTAROTASE"/>
    <property type="match status" value="1"/>
</dbReference>
<feature type="binding site" evidence="11">
    <location>
        <begin position="85"/>
        <end position="86"/>
    </location>
    <ligand>
        <name>beta-D-galactose</name>
        <dbReference type="ChEBI" id="CHEBI:27667"/>
    </ligand>
</feature>
<dbReference type="InterPro" id="IPR015443">
    <property type="entry name" value="Aldose_1-epimerase"/>
</dbReference>
<keyword evidence="5" id="KW-0106">Calcium</keyword>
<protein>
    <recommendedName>
        <fullName evidence="8">Aldose 1-epimerase</fullName>
        <ecNumber evidence="8">5.1.3.3</ecNumber>
    </recommendedName>
</protein>
<dbReference type="SUPFAM" id="SSF74650">
    <property type="entry name" value="Galactose mutarotase-like"/>
    <property type="match status" value="1"/>
</dbReference>
<dbReference type="GO" id="GO:0030246">
    <property type="term" value="F:carbohydrate binding"/>
    <property type="evidence" value="ECO:0007669"/>
    <property type="project" value="InterPro"/>
</dbReference>
<evidence type="ECO:0000256" key="1">
    <source>
        <dbReference type="ARBA" id="ARBA00001913"/>
    </source>
</evidence>
<evidence type="ECO:0000313" key="12">
    <source>
        <dbReference type="EMBL" id="SFT13893.1"/>
    </source>
</evidence>
<dbReference type="Gene3D" id="2.70.98.10">
    <property type="match status" value="1"/>
</dbReference>
<dbReference type="GO" id="GO:0005737">
    <property type="term" value="C:cytoplasm"/>
    <property type="evidence" value="ECO:0007669"/>
    <property type="project" value="TreeGrafter"/>
</dbReference>
<evidence type="ECO:0000256" key="10">
    <source>
        <dbReference type="PIRSR" id="PIRSR005096-2"/>
    </source>
</evidence>
<dbReference type="UniPathway" id="UPA00242"/>
<dbReference type="EMBL" id="FOZZ01000014">
    <property type="protein sequence ID" value="SFT13893.1"/>
    <property type="molecule type" value="Genomic_DNA"/>
</dbReference>
<feature type="active site" description="Proton donor" evidence="9">
    <location>
        <position position="182"/>
    </location>
</feature>
<dbReference type="Proteomes" id="UP000198785">
    <property type="component" value="Unassembled WGS sequence"/>
</dbReference>
<comment type="subunit">
    <text evidence="4">Monomer.</text>
</comment>
<dbReference type="AlphaFoldDB" id="A0A1I6VJI8"/>
<dbReference type="InterPro" id="IPR047215">
    <property type="entry name" value="Galactose_mutarotase-like"/>
</dbReference>
<evidence type="ECO:0000256" key="2">
    <source>
        <dbReference type="ARBA" id="ARBA00005028"/>
    </source>
</evidence>
<evidence type="ECO:0000256" key="9">
    <source>
        <dbReference type="PIRSR" id="PIRSR005096-1"/>
    </source>
</evidence>
<keyword evidence="13" id="KW-1185">Reference proteome</keyword>
<dbReference type="NCBIfam" id="NF008277">
    <property type="entry name" value="PRK11055.1"/>
    <property type="match status" value="1"/>
</dbReference>
<dbReference type="GO" id="GO:0033499">
    <property type="term" value="P:galactose catabolic process via UDP-galactose, Leloir pathway"/>
    <property type="evidence" value="ECO:0007669"/>
    <property type="project" value="TreeGrafter"/>
</dbReference>
<evidence type="ECO:0000313" key="13">
    <source>
        <dbReference type="Proteomes" id="UP000198785"/>
    </source>
</evidence>
<reference evidence="12 13" key="1">
    <citation type="submission" date="2016-10" db="EMBL/GenBank/DDBJ databases">
        <authorList>
            <person name="de Groot N.N."/>
        </authorList>
    </citation>
    <scope>NUCLEOTIDE SEQUENCE [LARGE SCALE GENOMIC DNA]</scope>
    <source>
        <strain evidence="12 13">DSM 22789</strain>
    </source>
</reference>
<evidence type="ECO:0000256" key="11">
    <source>
        <dbReference type="PIRSR" id="PIRSR005096-3"/>
    </source>
</evidence>
<gene>
    <name evidence="12" type="ORF">SAMN05660206_11464</name>
</gene>
<evidence type="ECO:0000256" key="4">
    <source>
        <dbReference type="ARBA" id="ARBA00011245"/>
    </source>
</evidence>
<name>A0A1I6VJI8_9SPHI</name>
<dbReference type="RefSeq" id="WP_093367347.1">
    <property type="nucleotide sequence ID" value="NZ_FOZZ01000014.1"/>
</dbReference>
<dbReference type="PIRSF" id="PIRSF005096">
    <property type="entry name" value="GALM"/>
    <property type="match status" value="1"/>
</dbReference>
<keyword evidence="7 8" id="KW-0119">Carbohydrate metabolism</keyword>
<evidence type="ECO:0000256" key="7">
    <source>
        <dbReference type="ARBA" id="ARBA00023277"/>
    </source>
</evidence>
<dbReference type="InterPro" id="IPR008183">
    <property type="entry name" value="Aldose_1/G6P_1-epimerase"/>
</dbReference>
<evidence type="ECO:0000256" key="5">
    <source>
        <dbReference type="ARBA" id="ARBA00022837"/>
    </source>
</evidence>
<dbReference type="InterPro" id="IPR011013">
    <property type="entry name" value="Gal_mutarotase_sf_dom"/>
</dbReference>
<comment type="cofactor">
    <cofactor evidence="1">
        <name>Ca(2+)</name>
        <dbReference type="ChEBI" id="CHEBI:29108"/>
    </cofactor>
</comment>
<dbReference type="Pfam" id="PF01263">
    <property type="entry name" value="Aldose_epim"/>
    <property type="match status" value="1"/>
</dbReference>
<proteinExistence type="inferred from homology"/>
<accession>A0A1I6VJI8</accession>
<feature type="binding site" evidence="10">
    <location>
        <position position="254"/>
    </location>
    <ligand>
        <name>beta-D-galactose</name>
        <dbReference type="ChEBI" id="CHEBI:27667"/>
    </ligand>
</feature>
<evidence type="ECO:0000256" key="8">
    <source>
        <dbReference type="PIRNR" id="PIRNR005096"/>
    </source>
</evidence>
<dbReference type="GO" id="GO:0006006">
    <property type="term" value="P:glucose metabolic process"/>
    <property type="evidence" value="ECO:0007669"/>
    <property type="project" value="TreeGrafter"/>
</dbReference>